<gene>
    <name evidence="2" type="ORF">CFOL_v3_16564</name>
</gene>
<feature type="coiled-coil region" evidence="1">
    <location>
        <begin position="21"/>
        <end position="111"/>
    </location>
</feature>
<dbReference type="EMBL" id="BDDD01001072">
    <property type="protein sequence ID" value="GAV73077.1"/>
    <property type="molecule type" value="Genomic_DNA"/>
</dbReference>
<dbReference type="Gene3D" id="1.10.287.1490">
    <property type="match status" value="1"/>
</dbReference>
<name>A0A1Q3BYN7_CEPFO</name>
<proteinExistence type="predicted"/>
<reference evidence="3" key="1">
    <citation type="submission" date="2016-04" db="EMBL/GenBank/DDBJ databases">
        <title>Cephalotus genome sequencing.</title>
        <authorList>
            <person name="Fukushima K."/>
            <person name="Hasebe M."/>
            <person name="Fang X."/>
        </authorList>
    </citation>
    <scope>NUCLEOTIDE SEQUENCE [LARGE SCALE GENOMIC DNA]</scope>
    <source>
        <strain evidence="3">cv. St1</strain>
    </source>
</reference>
<comment type="caution">
    <text evidence="2">The sequence shown here is derived from an EMBL/GenBank/DDBJ whole genome shotgun (WGS) entry which is preliminary data.</text>
</comment>
<sequence>MAGTDSHKQLLTLIRDFGFEKSQGERRVVSLNKRIEELRAEVEAANAELEETKRFKESTEQELKGYEVELALNESLIKTLEARISLIQNEISFVASEVEALKNEAADSRDEFIGLMYEMNAKIRKFHDTIDCNIQKEKGFGTAAEACHRVVNEDITESASRTLEDMLAHMVSQTTKVEEEYLAEQNIQKQVQLELNDFERKLSLMVMVTRETKALQDLTRYPYHAQIRNCHLNEHG</sequence>
<keyword evidence="1" id="KW-0175">Coiled coil</keyword>
<evidence type="ECO:0000313" key="3">
    <source>
        <dbReference type="Proteomes" id="UP000187406"/>
    </source>
</evidence>
<keyword evidence="3" id="KW-1185">Reference proteome</keyword>
<dbReference type="FunCoup" id="A0A1Q3BYN7">
    <property type="interactions" value="58"/>
</dbReference>
<organism evidence="2 3">
    <name type="scientific">Cephalotus follicularis</name>
    <name type="common">Albany pitcher plant</name>
    <dbReference type="NCBI Taxonomy" id="3775"/>
    <lineage>
        <taxon>Eukaryota</taxon>
        <taxon>Viridiplantae</taxon>
        <taxon>Streptophyta</taxon>
        <taxon>Embryophyta</taxon>
        <taxon>Tracheophyta</taxon>
        <taxon>Spermatophyta</taxon>
        <taxon>Magnoliopsida</taxon>
        <taxon>eudicotyledons</taxon>
        <taxon>Gunneridae</taxon>
        <taxon>Pentapetalae</taxon>
        <taxon>rosids</taxon>
        <taxon>fabids</taxon>
        <taxon>Oxalidales</taxon>
        <taxon>Cephalotaceae</taxon>
        <taxon>Cephalotus</taxon>
    </lineage>
</organism>
<dbReference type="InParanoid" id="A0A1Q3BYN7"/>
<protein>
    <submittedName>
        <fullName evidence="2">Uncharacterized protein</fullName>
    </submittedName>
</protein>
<accession>A0A1Q3BYN7</accession>
<dbReference type="OrthoDB" id="763901at2759"/>
<dbReference type="AlphaFoldDB" id="A0A1Q3BYN7"/>
<dbReference type="InterPro" id="IPR053327">
    <property type="entry name" value="KIP"/>
</dbReference>
<dbReference type="PANTHER" id="PTHR36001">
    <property type="entry name" value="CTAGE FAMILY PROTEIN-RELATED"/>
    <property type="match status" value="1"/>
</dbReference>
<dbReference type="Proteomes" id="UP000187406">
    <property type="component" value="Unassembled WGS sequence"/>
</dbReference>
<evidence type="ECO:0000256" key="1">
    <source>
        <dbReference type="SAM" id="Coils"/>
    </source>
</evidence>
<dbReference type="PANTHER" id="PTHR36001:SF2">
    <property type="entry name" value="CTAGE FAMILY PROTEIN-RELATED"/>
    <property type="match status" value="1"/>
</dbReference>
<evidence type="ECO:0000313" key="2">
    <source>
        <dbReference type="EMBL" id="GAV73077.1"/>
    </source>
</evidence>